<feature type="compositionally biased region" description="Acidic residues" evidence="3">
    <location>
        <begin position="821"/>
        <end position="835"/>
    </location>
</feature>
<sequence length="1486" mass="161831">MASSPSLAAEAWWSLSCTNPDLPKTQPLPPTNTDNLAGGRVANTPATQEMAQPAKTASFVVAPTRKRRAVEDADQQQLKNEDYTVGWICAITTEYVAARQFLDDEHGPPQYVSKHDNNNYTLGRMGRHNVVIAVLPMGRYGTTSASTVARDMLHSFPNVRVGLMVGVAGGAPSTKHDIRLGDVIVSLPQKGRAGVWQYDYGKAVQGQAFQHTGFLAPPPDVLLTAISGLQARYKSDGHRIREAIESVIMTKPRLKKEFSQPHSDTDRLYKPEHLHPLGDHAACADVCSNEPSAMREREARADGEDNPAIHYGLVASANQLVNDAVLREKFSLEEDVLCFEMESAGLANHFPYLVIRGICDYSDTHKNDQWQGYAAMTAAAYAKDVLGQLNPSKVVAEERLAEALASVDEKLDFFSSSVRNVECSIEKILVQKHRDNIAKWLKPPDVSSNFNRAISLRHPGTGRGLLRGRAYQRWRTVPKSFLWLHGLAGCGKTILASSVIEDLQQDGESEPQLLYFYFNFSHIQKQNFENAIRCLIFQLYHQETQTQACLDSLYSSCDDGKKQPRLDELQAIFYSMLYGCSPVRIVLDALDECVPREELLSWLQALNQGAVDVRVLLTSRPEPDIQSAMQLMTGKNERLAVQATLVNDDIRSYVRSQIRHHEAFGIWRAQPDIQEEIEQCLVQKAGGMFRWVWCQIDALKRCRDRITLRKTLASLPTTLHETYARVLEQIPQEYADHTMRILQFLTFSERPLRLCEAVDAIAVKTGLICGAERRFHPEDRMPVPTEILGYCGGLVVLVSRTNESLWEDESDDGEVEHCEAMDEESAVDGSTDDNTADSHSESNGASTIKEIQLAHFSVKEYLLKAAPKEYPHAFSEASARPLIAEVCLVYLLEVDNDIPINKVVKLFPLSEYAARYWPSHAGLAGSGGHRLTELACELFSNPAKLQTSCSLYEPGFSPPILKTGTGLYYASLYGLLGCVDKLLRDGACLDAEGGEHRNPLQAASYGGHKEVVKRLLQQGAAIRAPGAQWGNAFKAAASQGHMDVVSLLLDHFRGNHALLIRYRGDALVAACENSHEGLAQMLLAEDGLDNAQVKAYYNKALGGASFEGNASVVRMLLSAGADVCSEYGRYGDALQGASYMGHEDIVEMLLEHGAHINTDRGRHGNAFIAACLGGHVDGLILPSRRPDPKLWNFGSNLPSDLLEVYRRILNKLLARGADVNAKAGFYGYALQAAAFGGSKDIVIFLLQQGADVCAHGGWYGTALAAAAHGGHNHIIEVLLASGADVNAPGGYHGSALQAASHGGSPSTVQYLLDQGADLHALGGQFGNSLIAASFRGHDAIVEMLIARGADVNASGGDEHGPALQTASHRGQLTTVRCLLEHGADIHAYGGQFGTALAAASFLGREEIVEVLLSHGADEDVEEGEFGDALGNASSGGHLGTVRLLLGRATRMHAQPEDYKLALEAASSGGHADIVQILLTRVGTGEA</sequence>
<feature type="repeat" description="ANK" evidence="2">
    <location>
        <begin position="1129"/>
        <end position="1161"/>
    </location>
</feature>
<dbReference type="EMBL" id="JAGTJQ010000010">
    <property type="protein sequence ID" value="KAH7020836.1"/>
    <property type="molecule type" value="Genomic_DNA"/>
</dbReference>
<keyword evidence="2" id="KW-0040">ANK repeat</keyword>
<dbReference type="GeneID" id="70192273"/>
<dbReference type="Pfam" id="PF24883">
    <property type="entry name" value="NPHP3_N"/>
    <property type="match status" value="1"/>
</dbReference>
<dbReference type="RefSeq" id="XP_046007037.1">
    <property type="nucleotide sequence ID" value="XM_046162727.1"/>
</dbReference>
<dbReference type="PANTHER" id="PTHR46082:SF11">
    <property type="entry name" value="AAA+ ATPASE DOMAIN-CONTAINING PROTEIN-RELATED"/>
    <property type="match status" value="1"/>
</dbReference>
<comment type="caution">
    <text evidence="6">The sequence shown here is derived from an EMBL/GenBank/DDBJ whole genome shotgun (WGS) entry which is preliminary data.</text>
</comment>
<dbReference type="Pfam" id="PF01048">
    <property type="entry name" value="PNP_UDP_1"/>
    <property type="match status" value="1"/>
</dbReference>
<evidence type="ECO:0000256" key="1">
    <source>
        <dbReference type="ARBA" id="ARBA00022737"/>
    </source>
</evidence>
<dbReference type="Pfam" id="PF12796">
    <property type="entry name" value="Ank_2"/>
    <property type="match status" value="4"/>
</dbReference>
<feature type="region of interest" description="Disordered" evidence="3">
    <location>
        <begin position="19"/>
        <end position="40"/>
    </location>
</feature>
<dbReference type="Proteomes" id="UP000756346">
    <property type="component" value="Unassembled WGS sequence"/>
</dbReference>
<dbReference type="SUPFAM" id="SSF52540">
    <property type="entry name" value="P-loop containing nucleoside triphosphate hydrolases"/>
    <property type="match status" value="1"/>
</dbReference>
<evidence type="ECO:0000256" key="3">
    <source>
        <dbReference type="SAM" id="MobiDB-lite"/>
    </source>
</evidence>
<reference evidence="6" key="1">
    <citation type="journal article" date="2021" name="Nat. Commun.">
        <title>Genetic determinants of endophytism in the Arabidopsis root mycobiome.</title>
        <authorList>
            <person name="Mesny F."/>
            <person name="Miyauchi S."/>
            <person name="Thiergart T."/>
            <person name="Pickel B."/>
            <person name="Atanasova L."/>
            <person name="Karlsson M."/>
            <person name="Huettel B."/>
            <person name="Barry K.W."/>
            <person name="Haridas S."/>
            <person name="Chen C."/>
            <person name="Bauer D."/>
            <person name="Andreopoulos W."/>
            <person name="Pangilinan J."/>
            <person name="LaButti K."/>
            <person name="Riley R."/>
            <person name="Lipzen A."/>
            <person name="Clum A."/>
            <person name="Drula E."/>
            <person name="Henrissat B."/>
            <person name="Kohler A."/>
            <person name="Grigoriev I.V."/>
            <person name="Martin F.M."/>
            <person name="Hacquard S."/>
        </authorList>
    </citation>
    <scope>NUCLEOTIDE SEQUENCE</scope>
    <source>
        <strain evidence="6">MPI-CAGE-CH-0230</strain>
    </source>
</reference>
<feature type="region of interest" description="Disordered" evidence="3">
    <location>
        <begin position="819"/>
        <end position="845"/>
    </location>
</feature>
<dbReference type="OrthoDB" id="1577640at2759"/>
<proteinExistence type="predicted"/>
<feature type="repeat" description="ANK" evidence="2">
    <location>
        <begin position="1358"/>
        <end position="1390"/>
    </location>
</feature>
<feature type="domain" description="Nephrocystin 3-like N-terminal" evidence="5">
    <location>
        <begin position="460"/>
        <end position="620"/>
    </location>
</feature>
<dbReference type="InterPro" id="IPR027417">
    <property type="entry name" value="P-loop_NTPase"/>
</dbReference>
<dbReference type="SUPFAM" id="SSF53167">
    <property type="entry name" value="Purine and uridine phosphorylases"/>
    <property type="match status" value="1"/>
</dbReference>
<dbReference type="GO" id="GO:0003824">
    <property type="term" value="F:catalytic activity"/>
    <property type="evidence" value="ECO:0007669"/>
    <property type="project" value="InterPro"/>
</dbReference>
<accession>A0A9P8XUT1</accession>
<keyword evidence="7" id="KW-1185">Reference proteome</keyword>
<dbReference type="SUPFAM" id="SSF48403">
    <property type="entry name" value="Ankyrin repeat"/>
    <property type="match status" value="2"/>
</dbReference>
<keyword evidence="1" id="KW-0677">Repeat</keyword>
<feature type="repeat" description="ANK" evidence="2">
    <location>
        <begin position="995"/>
        <end position="1027"/>
    </location>
</feature>
<feature type="repeat" description="ANK" evidence="2">
    <location>
        <begin position="1391"/>
        <end position="1423"/>
    </location>
</feature>
<dbReference type="Gene3D" id="3.40.50.1580">
    <property type="entry name" value="Nucleoside phosphorylase domain"/>
    <property type="match status" value="1"/>
</dbReference>
<dbReference type="InterPro" id="IPR035994">
    <property type="entry name" value="Nucleoside_phosphorylase_sf"/>
</dbReference>
<dbReference type="InterPro" id="IPR053137">
    <property type="entry name" value="NLR-like"/>
</dbReference>
<feature type="domain" description="Nucleoside phosphorylase" evidence="4">
    <location>
        <begin position="87"/>
        <end position="377"/>
    </location>
</feature>
<evidence type="ECO:0000259" key="4">
    <source>
        <dbReference type="Pfam" id="PF01048"/>
    </source>
</evidence>
<name>A0A9P8XUT1_9PEZI</name>
<evidence type="ECO:0000313" key="6">
    <source>
        <dbReference type="EMBL" id="KAH7020836.1"/>
    </source>
</evidence>
<dbReference type="Gene3D" id="1.25.40.20">
    <property type="entry name" value="Ankyrin repeat-containing domain"/>
    <property type="match status" value="3"/>
</dbReference>
<dbReference type="InterPro" id="IPR056884">
    <property type="entry name" value="NPHP3-like_N"/>
</dbReference>
<organism evidence="6 7">
    <name type="scientific">Microdochium trichocladiopsis</name>
    <dbReference type="NCBI Taxonomy" id="1682393"/>
    <lineage>
        <taxon>Eukaryota</taxon>
        <taxon>Fungi</taxon>
        <taxon>Dikarya</taxon>
        <taxon>Ascomycota</taxon>
        <taxon>Pezizomycotina</taxon>
        <taxon>Sordariomycetes</taxon>
        <taxon>Xylariomycetidae</taxon>
        <taxon>Xylariales</taxon>
        <taxon>Microdochiaceae</taxon>
        <taxon>Microdochium</taxon>
    </lineage>
</organism>
<dbReference type="InterPro" id="IPR036770">
    <property type="entry name" value="Ankyrin_rpt-contain_sf"/>
</dbReference>
<dbReference type="SMART" id="SM00248">
    <property type="entry name" value="ANK"/>
    <property type="match status" value="13"/>
</dbReference>
<dbReference type="GO" id="GO:0009116">
    <property type="term" value="P:nucleoside metabolic process"/>
    <property type="evidence" value="ECO:0007669"/>
    <property type="project" value="InterPro"/>
</dbReference>
<dbReference type="PANTHER" id="PTHR46082">
    <property type="entry name" value="ATP/GTP-BINDING PROTEIN-RELATED"/>
    <property type="match status" value="1"/>
</dbReference>
<evidence type="ECO:0000313" key="7">
    <source>
        <dbReference type="Proteomes" id="UP000756346"/>
    </source>
</evidence>
<dbReference type="Gene3D" id="3.40.50.300">
    <property type="entry name" value="P-loop containing nucleotide triphosphate hydrolases"/>
    <property type="match status" value="1"/>
</dbReference>
<dbReference type="InterPro" id="IPR002110">
    <property type="entry name" value="Ankyrin_rpt"/>
</dbReference>
<dbReference type="PROSITE" id="PS50297">
    <property type="entry name" value="ANK_REP_REGION"/>
    <property type="match status" value="2"/>
</dbReference>
<dbReference type="InterPro" id="IPR000845">
    <property type="entry name" value="Nucleoside_phosphorylase_d"/>
</dbReference>
<dbReference type="PROSITE" id="PS50088">
    <property type="entry name" value="ANK_REPEAT"/>
    <property type="match status" value="5"/>
</dbReference>
<feature type="repeat" description="ANK" evidence="2">
    <location>
        <begin position="1261"/>
        <end position="1290"/>
    </location>
</feature>
<protein>
    <submittedName>
        <fullName evidence="6">Ankyrin repeat-containing domain protein</fullName>
    </submittedName>
</protein>
<evidence type="ECO:0000256" key="2">
    <source>
        <dbReference type="PROSITE-ProRule" id="PRU00023"/>
    </source>
</evidence>
<gene>
    <name evidence="6" type="ORF">B0I36DRAFT_434805</name>
</gene>
<evidence type="ECO:0000259" key="5">
    <source>
        <dbReference type="Pfam" id="PF24883"/>
    </source>
</evidence>